<feature type="compositionally biased region" description="Polar residues" evidence="3">
    <location>
        <begin position="864"/>
        <end position="877"/>
    </location>
</feature>
<feature type="domain" description="Ubiquitin-like" evidence="4">
    <location>
        <begin position="1083"/>
        <end position="1158"/>
    </location>
</feature>
<evidence type="ECO:0000256" key="1">
    <source>
        <dbReference type="ARBA" id="ARBA00007879"/>
    </source>
</evidence>
<feature type="compositionally biased region" description="Basic residues" evidence="3">
    <location>
        <begin position="527"/>
        <end position="541"/>
    </location>
</feature>
<dbReference type="FunFam" id="2.60.120.590:FF:000032">
    <property type="entry name" value="RNA demethylase ALKBH10B"/>
    <property type="match status" value="1"/>
</dbReference>
<evidence type="ECO:0000313" key="5">
    <source>
        <dbReference type="EMBL" id="CAE6139367.1"/>
    </source>
</evidence>
<dbReference type="SUPFAM" id="SSF54236">
    <property type="entry name" value="Ubiquitin-like"/>
    <property type="match status" value="5"/>
</dbReference>
<dbReference type="EMBL" id="LR999456">
    <property type="protein sequence ID" value="CAE6139367.1"/>
    <property type="molecule type" value="Genomic_DNA"/>
</dbReference>
<feature type="region of interest" description="Disordered" evidence="3">
    <location>
        <begin position="933"/>
        <end position="976"/>
    </location>
</feature>
<dbReference type="Proteomes" id="UP000682877">
    <property type="component" value="Chromosome 6"/>
</dbReference>
<feature type="domain" description="Ubiquitin-like" evidence="4">
    <location>
        <begin position="767"/>
        <end position="841"/>
    </location>
</feature>
<dbReference type="GO" id="GO:0006402">
    <property type="term" value="P:mRNA catabolic process"/>
    <property type="evidence" value="ECO:0007669"/>
    <property type="project" value="InterPro"/>
</dbReference>
<feature type="coiled-coil region" evidence="2">
    <location>
        <begin position="123"/>
        <end position="150"/>
    </location>
</feature>
<dbReference type="GO" id="GO:0003729">
    <property type="term" value="F:mRNA binding"/>
    <property type="evidence" value="ECO:0007669"/>
    <property type="project" value="InterPro"/>
</dbReference>
<proteinExistence type="inferred from homology"/>
<name>A0A8S2AR72_ARAAE</name>
<accession>A0A8S2AR72</accession>
<feature type="compositionally biased region" description="Low complexity" evidence="3">
    <location>
        <begin position="618"/>
        <end position="630"/>
    </location>
</feature>
<feature type="compositionally biased region" description="Polar residues" evidence="3">
    <location>
        <begin position="950"/>
        <end position="960"/>
    </location>
</feature>
<dbReference type="PANTHER" id="PTHR31447">
    <property type="entry name" value="HYDROXYPROLINE-RICH GLYCOPROTEIN FAMILY PROTEIN-RELATED"/>
    <property type="match status" value="1"/>
</dbReference>
<evidence type="ECO:0000313" key="6">
    <source>
        <dbReference type="Proteomes" id="UP000682877"/>
    </source>
</evidence>
<evidence type="ECO:0000256" key="3">
    <source>
        <dbReference type="SAM" id="MobiDB-lite"/>
    </source>
</evidence>
<feature type="compositionally biased region" description="Acidic residues" evidence="3">
    <location>
        <begin position="163"/>
        <end position="175"/>
    </location>
</feature>
<feature type="region of interest" description="Disordered" evidence="3">
    <location>
        <begin position="614"/>
        <end position="644"/>
    </location>
</feature>
<dbReference type="GO" id="GO:0032451">
    <property type="term" value="F:demethylase activity"/>
    <property type="evidence" value="ECO:0007669"/>
    <property type="project" value="InterPro"/>
</dbReference>
<dbReference type="SMART" id="SM00213">
    <property type="entry name" value="UBQ"/>
    <property type="match status" value="3"/>
</dbReference>
<feature type="compositionally biased region" description="Polar residues" evidence="3">
    <location>
        <begin position="838"/>
        <end position="856"/>
    </location>
</feature>
<feature type="compositionally biased region" description="Polar residues" evidence="3">
    <location>
        <begin position="176"/>
        <end position="185"/>
    </location>
</feature>
<feature type="region of interest" description="Disordered" evidence="3">
    <location>
        <begin position="159"/>
        <end position="185"/>
    </location>
</feature>
<protein>
    <recommendedName>
        <fullName evidence="4">Ubiquitin-like domain-containing protein</fullName>
    </recommendedName>
</protein>
<dbReference type="Gene3D" id="3.10.20.90">
    <property type="entry name" value="Phosphatidylinositol 3-kinase Catalytic Subunit, Chain A, domain 1"/>
    <property type="match status" value="3"/>
</dbReference>
<dbReference type="PANTHER" id="PTHR31447:SF2">
    <property type="entry name" value="RNA DEMETHYLASE ALKBH10B"/>
    <property type="match status" value="1"/>
</dbReference>
<feature type="region of interest" description="Disordered" evidence="3">
    <location>
        <begin position="837"/>
        <end position="904"/>
    </location>
</feature>
<dbReference type="FunFam" id="3.10.20.90:FF:000341">
    <property type="entry name" value="Ubiquitin-like superfamily protein"/>
    <property type="match status" value="2"/>
</dbReference>
<keyword evidence="2" id="KW-0175">Coiled coil</keyword>
<feature type="compositionally biased region" description="Low complexity" evidence="3">
    <location>
        <begin position="547"/>
        <end position="556"/>
    </location>
</feature>
<evidence type="ECO:0000256" key="2">
    <source>
        <dbReference type="SAM" id="Coils"/>
    </source>
</evidence>
<reference evidence="5" key="1">
    <citation type="submission" date="2021-01" db="EMBL/GenBank/DDBJ databases">
        <authorList>
            <person name="Bezrukov I."/>
        </authorList>
    </citation>
    <scope>NUCLEOTIDE SEQUENCE</scope>
</reference>
<feature type="region of interest" description="Disordered" evidence="3">
    <location>
        <begin position="1154"/>
        <end position="1215"/>
    </location>
</feature>
<keyword evidence="6" id="KW-1185">Reference proteome</keyword>
<dbReference type="PROSITE" id="PS50053">
    <property type="entry name" value="UBIQUITIN_2"/>
    <property type="match status" value="5"/>
</dbReference>
<dbReference type="InterPro" id="IPR044842">
    <property type="entry name" value="ALKBH9B/ALKBH10B-like"/>
</dbReference>
<evidence type="ECO:0000259" key="4">
    <source>
        <dbReference type="PROSITE" id="PS50053"/>
    </source>
</evidence>
<dbReference type="CDD" id="cd17039">
    <property type="entry name" value="Ubl_ubiquitin_like"/>
    <property type="match status" value="2"/>
</dbReference>
<dbReference type="InterPro" id="IPR000626">
    <property type="entry name" value="Ubiquitin-like_dom"/>
</dbReference>
<feature type="region of interest" description="Disordered" evidence="3">
    <location>
        <begin position="527"/>
        <end position="558"/>
    </location>
</feature>
<feature type="domain" description="Ubiquitin-like" evidence="4">
    <location>
        <begin position="1368"/>
        <end position="1442"/>
    </location>
</feature>
<gene>
    <name evidence="5" type="ORF">AARE701A_LOCUS16991</name>
</gene>
<dbReference type="Gene3D" id="2.60.120.590">
    <property type="entry name" value="Alpha-ketoglutarate-dependent dioxygenase AlkB-like"/>
    <property type="match status" value="1"/>
</dbReference>
<sequence length="1465" mass="163367">MTIAAAQARQTDRSATGFTFATTAKAVTVPVQVPPGTVVSEGLGKDALISWFRGEFAAANAIIDAMCSHLRITEEAVSGSEYEAVFAAIHRRRLNWIPVLQMQKYHSIAEVAIELQKVAAKKAEDLKLKKTEEEEDLKEVAAEEEEVKKKDCFNGEKVTENDVNGDVEDVEDDSPTSDITDSGSHQDVHQTAAADTTHQIICQSHEDCDARSCEIKPIKGFQAKEQVKGHTVNVVKGLKLYEELLKEDEISKLIDFVAELREAGINGKLAGESFILFNKQIKGNKRELIQLGVPIFGHVKADENSNDTNNSVNIEPIPPLLESVIDHFVKWRLIPEYKRPNGCVINFFEEGEYSQPFLKPPHLEQPISTLVLSESTMAYGRILSSDNEGNFRGPLTLSLKQGSLLVMRGNSADMARHVMCPSQNKRVSITFFRIRPDTYHNHSQPNSPRNDGVMTMWQPYQMTPTPFLNGYDHSIDMMPKLGVLRPPMVMMAPPPVQPMILPSPNVMGTGGGTGVFLPWASVNSSRKHVKHLPPRAQKKRLLPLPPAASSSPAGGSTSEPVISVVLEIKEKIEKYQRIPVSKQTLFFQGNILQDDLDIEQCQILDNSHLQLFISSPGNNDQNHNQNRNSQVFKTEQSPPSNSTEQIINGHQDSTMLMVGSNNNNPLKKLRLMVLPKCGTRKIPVEVNAGDNVGELAKIQQSDQVLHQSPAPSNLNQQIMPVMVSSNNNNESLPSYSLDELLGIQDLPPVTVGDIRNRNKVVQAEIRKKVIIEKQSGSSFTIDIAFSDTVLTIKQKIEKSQGIPVSKQSLVLHKVLQDHLDIFECHILHHSHIHLSISPDDNPTHNQVPQTKQSPSNPIHEFVDNQDSPNGKKNQVLDQSGKPPLPPKSSPLTTEKFSKKQQDRPVITKVVARRIDNGSSLPSYSLDELLAPQGSSSVKVGSRRNRDQEVQNRVSSSSDSVINIPDSPAKKKTKTNPRRMVVMVQPYGESSRSLVEVNAKDNVEELRKELVKMQETGELNLPHERFYLIHKQAVLHEDKSFLTNGVAYGDTIEILSAYITKRGSYTYKWLNSLLILKNTIDTMKKVIIENQSGSSFTIDVAFWDTVLIIKRKIEMTQGTPVFKQTLIFKRKVLQNHLNIVDCQILHNSRLHLYISPDDNPTQNQVPQSPSNPIHEFVNNQDSPEGKKNQVLHQSGKPPLPSKSSPLTTEKFGKNQHDRPVITKMVARRIDNGSSRPSYSLDELLAPQGSSSVTVGSIRNRDQEVQNRVSSASYSDEEVINIPNSPVRKKTKITKVVARRIHNEYSSGPAYSLDELLAPQGSSTVAVGSIRNRNQKVENRVSSPSDSVEEVINIPDSPAKKKTKTNPRKMVVIVQPYGQSRRILVGVNADDNVEEMRKELVKMQERGVLNLPHERYYFIHEQAVLNEDQSFLTNGVASGDTIEIFSAYVTYRGSYTYKATSGRTFDH</sequence>
<feature type="domain" description="Ubiquitin-like" evidence="4">
    <location>
        <begin position="565"/>
        <end position="618"/>
    </location>
</feature>
<feature type="compositionally biased region" description="Polar residues" evidence="3">
    <location>
        <begin position="631"/>
        <end position="644"/>
    </location>
</feature>
<dbReference type="SUPFAM" id="SSF51197">
    <property type="entry name" value="Clavaminate synthase-like"/>
    <property type="match status" value="1"/>
</dbReference>
<dbReference type="InterPro" id="IPR029071">
    <property type="entry name" value="Ubiquitin-like_domsf"/>
</dbReference>
<organism evidence="5 6">
    <name type="scientific">Arabidopsis arenosa</name>
    <name type="common">Sand rock-cress</name>
    <name type="synonym">Cardaminopsis arenosa</name>
    <dbReference type="NCBI Taxonomy" id="38785"/>
    <lineage>
        <taxon>Eukaryota</taxon>
        <taxon>Viridiplantae</taxon>
        <taxon>Streptophyta</taxon>
        <taxon>Embryophyta</taxon>
        <taxon>Tracheophyta</taxon>
        <taxon>Spermatophyta</taxon>
        <taxon>Magnoliopsida</taxon>
        <taxon>eudicotyledons</taxon>
        <taxon>Gunneridae</taxon>
        <taxon>Pentapetalae</taxon>
        <taxon>rosids</taxon>
        <taxon>malvids</taxon>
        <taxon>Brassicales</taxon>
        <taxon>Brassicaceae</taxon>
        <taxon>Camelineae</taxon>
        <taxon>Arabidopsis</taxon>
    </lineage>
</organism>
<comment type="similarity">
    <text evidence="1">Belongs to the alkB family.</text>
</comment>
<feature type="compositionally biased region" description="Polar residues" evidence="3">
    <location>
        <begin position="1157"/>
        <end position="1181"/>
    </location>
</feature>
<feature type="domain" description="Ubiquitin-like" evidence="4">
    <location>
        <begin position="979"/>
        <end position="1054"/>
    </location>
</feature>
<dbReference type="Pfam" id="PF00240">
    <property type="entry name" value="ubiquitin"/>
    <property type="match status" value="3"/>
</dbReference>
<dbReference type="InterPro" id="IPR037151">
    <property type="entry name" value="AlkB-like_sf"/>
</dbReference>